<gene>
    <name evidence="2" type="ORF">AT746_16555</name>
</gene>
<protein>
    <recommendedName>
        <fullName evidence="4">DUF2157 domain-containing protein</fullName>
    </recommendedName>
</protein>
<feature type="transmembrane region" description="Helical" evidence="1">
    <location>
        <begin position="286"/>
        <end position="308"/>
    </location>
</feature>
<dbReference type="KEGG" id="lal:AT746_16555"/>
<evidence type="ECO:0000313" key="3">
    <source>
        <dbReference type="Proteomes" id="UP000068447"/>
    </source>
</evidence>
<feature type="transmembrane region" description="Helical" evidence="1">
    <location>
        <begin position="210"/>
        <end position="233"/>
    </location>
</feature>
<dbReference type="Proteomes" id="UP000068447">
    <property type="component" value="Chromosome"/>
</dbReference>
<evidence type="ECO:0008006" key="4">
    <source>
        <dbReference type="Google" id="ProtNLM"/>
    </source>
</evidence>
<organism evidence="2 3">
    <name type="scientific">Lacimicrobium alkaliphilum</name>
    <dbReference type="NCBI Taxonomy" id="1526571"/>
    <lineage>
        <taxon>Bacteria</taxon>
        <taxon>Pseudomonadati</taxon>
        <taxon>Pseudomonadota</taxon>
        <taxon>Gammaproteobacteria</taxon>
        <taxon>Alteromonadales</taxon>
        <taxon>Alteromonadaceae</taxon>
        <taxon>Lacimicrobium</taxon>
    </lineage>
</organism>
<feature type="transmembrane region" description="Helical" evidence="1">
    <location>
        <begin position="239"/>
        <end position="257"/>
    </location>
</feature>
<feature type="transmembrane region" description="Helical" evidence="1">
    <location>
        <begin position="181"/>
        <end position="198"/>
    </location>
</feature>
<dbReference type="AlphaFoldDB" id="A0A0U2JJK1"/>
<feature type="transmembrane region" description="Helical" evidence="1">
    <location>
        <begin position="264"/>
        <end position="280"/>
    </location>
</feature>
<feature type="transmembrane region" description="Helical" evidence="1">
    <location>
        <begin position="73"/>
        <end position="92"/>
    </location>
</feature>
<feature type="transmembrane region" description="Helical" evidence="1">
    <location>
        <begin position="150"/>
        <end position="175"/>
    </location>
</feature>
<keyword evidence="1" id="KW-0472">Membrane</keyword>
<keyword evidence="1" id="KW-1133">Transmembrane helix</keyword>
<reference evidence="2 3" key="1">
    <citation type="submission" date="2015-12" db="EMBL/GenBank/DDBJ databases">
        <title>Complete genome of Lacimicrobium alkaliphilum KCTC 32984.</title>
        <authorList>
            <person name="Kim S.-G."/>
            <person name="Lee Y.-J."/>
        </authorList>
    </citation>
    <scope>NUCLEOTIDE SEQUENCE [LARGE SCALE GENOMIC DNA]</scope>
    <source>
        <strain evidence="2 3">YelD216</strain>
    </source>
</reference>
<keyword evidence="1" id="KW-0812">Transmembrane</keyword>
<accession>A0A0U2JJK1</accession>
<dbReference type="RefSeq" id="WP_062482621.1">
    <property type="nucleotide sequence ID" value="NZ_CP013650.1"/>
</dbReference>
<evidence type="ECO:0000313" key="2">
    <source>
        <dbReference type="EMBL" id="ALS99718.1"/>
    </source>
</evidence>
<dbReference type="OrthoDB" id="9770600at2"/>
<sequence length="331" mass="36511">MYTDEDLNQASAQGVLTEQSVNHFRQFINQQRHQLRQDQENFRLIAGFNDIFVVIACALVLSSAGWLTQYTGHFAGALAFSALSWGLAEVFVRRRKMALPAIGLLLSFLGGLIATPLLFADNPQPEVFALSGLLAAVGGWLHWRRFRVPVTVAAAFAATMLAVVGLLMSQFLFLHNWVQEMVFTGGLLAFGLAMYWDASDQARITRRSDVAFWLHLLAAPMLVHPLFSAMGILEGVADLNNMLIVMAVYGLLALVSITVDRRALMVSALGYVLYALSELFDTFGMVQLNFALTGICLGSALLLLSAFWHQVRELVMKAVPKPVHAYLPTLH</sequence>
<dbReference type="EMBL" id="CP013650">
    <property type="protein sequence ID" value="ALS99718.1"/>
    <property type="molecule type" value="Genomic_DNA"/>
</dbReference>
<evidence type="ECO:0000256" key="1">
    <source>
        <dbReference type="SAM" id="Phobius"/>
    </source>
</evidence>
<feature type="transmembrane region" description="Helical" evidence="1">
    <location>
        <begin position="125"/>
        <end position="143"/>
    </location>
</feature>
<name>A0A0U2JJK1_9ALTE</name>
<proteinExistence type="predicted"/>
<dbReference type="STRING" id="1526571.AT746_16555"/>
<keyword evidence="3" id="KW-1185">Reference proteome</keyword>
<feature type="transmembrane region" description="Helical" evidence="1">
    <location>
        <begin position="99"/>
        <end position="119"/>
    </location>
</feature>
<feature type="transmembrane region" description="Helical" evidence="1">
    <location>
        <begin position="42"/>
        <end position="67"/>
    </location>
</feature>